<dbReference type="SUPFAM" id="SSF52200">
    <property type="entry name" value="Toll/Interleukin receptor TIR domain"/>
    <property type="match status" value="1"/>
</dbReference>
<dbReference type="PANTHER" id="PTHR46270:SF2">
    <property type="entry name" value="TIR DOMAIN-CONTAINING PROTEIN"/>
    <property type="match status" value="1"/>
</dbReference>
<name>A0A8J1Y3U9_OWEFU</name>
<comment type="caution">
    <text evidence="1">The sequence shown here is derived from an EMBL/GenBank/DDBJ whole genome shotgun (WGS) entry which is preliminary data.</text>
</comment>
<dbReference type="InterPro" id="IPR035897">
    <property type="entry name" value="Toll_tir_struct_dom_sf"/>
</dbReference>
<gene>
    <name evidence="1" type="ORF">OFUS_LOCUS13790</name>
</gene>
<dbReference type="GO" id="GO:0007165">
    <property type="term" value="P:signal transduction"/>
    <property type="evidence" value="ECO:0007669"/>
    <property type="project" value="InterPro"/>
</dbReference>
<sequence length="175" mass="19527">MQGKHVMLSYQFAQQSMVEGVYDALKAKGIPVWMALHRDMAGQLHESTLYGVENAMVICCFVSTKYQESWNCKTELSYAYSLDKCIIPCMTEQGFKASDWLGEITTGLEGIDLGEEADDPNKIKSLIKEIMYQAGQKKSKNIPTPGLKEQSKAEEQTIEEQTIRKAQATTMAVAS</sequence>
<keyword evidence="2" id="KW-1185">Reference proteome</keyword>
<dbReference type="Gene3D" id="3.40.50.10140">
    <property type="entry name" value="Toll/interleukin-1 receptor homology (TIR) domain"/>
    <property type="match status" value="1"/>
</dbReference>
<dbReference type="PANTHER" id="PTHR46270">
    <property type="entry name" value="ARMADILLO-TYPE FOLD-RELATED"/>
    <property type="match status" value="1"/>
</dbReference>
<protein>
    <submittedName>
        <fullName evidence="1">Uncharacterized protein</fullName>
    </submittedName>
</protein>
<accession>A0A8J1Y3U9</accession>
<evidence type="ECO:0000313" key="1">
    <source>
        <dbReference type="EMBL" id="CAH1788221.1"/>
    </source>
</evidence>
<dbReference type="OrthoDB" id="2148946at2759"/>
<reference evidence="1" key="1">
    <citation type="submission" date="2022-03" db="EMBL/GenBank/DDBJ databases">
        <authorList>
            <person name="Martin C."/>
        </authorList>
    </citation>
    <scope>NUCLEOTIDE SEQUENCE</scope>
</reference>
<dbReference type="AlphaFoldDB" id="A0A8J1Y3U9"/>
<organism evidence="1 2">
    <name type="scientific">Owenia fusiformis</name>
    <name type="common">Polychaete worm</name>
    <dbReference type="NCBI Taxonomy" id="6347"/>
    <lineage>
        <taxon>Eukaryota</taxon>
        <taxon>Metazoa</taxon>
        <taxon>Spiralia</taxon>
        <taxon>Lophotrochozoa</taxon>
        <taxon>Annelida</taxon>
        <taxon>Polychaeta</taxon>
        <taxon>Sedentaria</taxon>
        <taxon>Canalipalpata</taxon>
        <taxon>Sabellida</taxon>
        <taxon>Oweniida</taxon>
        <taxon>Oweniidae</taxon>
        <taxon>Owenia</taxon>
    </lineage>
</organism>
<dbReference type="InterPro" id="IPR000157">
    <property type="entry name" value="TIR_dom"/>
</dbReference>
<proteinExistence type="predicted"/>
<evidence type="ECO:0000313" key="2">
    <source>
        <dbReference type="Proteomes" id="UP000749559"/>
    </source>
</evidence>
<dbReference type="Pfam" id="PF13676">
    <property type="entry name" value="TIR_2"/>
    <property type="match status" value="1"/>
</dbReference>
<dbReference type="EMBL" id="CAIIXF020000007">
    <property type="protein sequence ID" value="CAH1788221.1"/>
    <property type="molecule type" value="Genomic_DNA"/>
</dbReference>
<dbReference type="Proteomes" id="UP000749559">
    <property type="component" value="Unassembled WGS sequence"/>
</dbReference>